<proteinExistence type="predicted"/>
<dbReference type="OrthoDB" id="2293010at2759"/>
<gene>
    <name evidence="1" type="ORF">HMPREF1544_12161</name>
</gene>
<dbReference type="VEuPathDB" id="FungiDB:HMPREF1544_12161"/>
<dbReference type="InParanoid" id="S2IV19"/>
<evidence type="ECO:0000313" key="2">
    <source>
        <dbReference type="Proteomes" id="UP000014254"/>
    </source>
</evidence>
<sequence>MSDCSSDNNTKENYIADLTLKNAPVAIVGFCPNTNRQVEDNWFDNADMTPKNAKQLYGDEDWTSMYVLNEPFRSINEAEEDKEALNKGLQKVKEYIGENTPTLVVLVGTRIPLHLFGCSHCKPGYIEYEQLPSAAKRWVGKETGFYILPTTISGAPTSYLTEAIVEAVSDAAFYNLKRLI</sequence>
<organism evidence="1 2">
    <name type="scientific">Mucor circinelloides f. circinelloides (strain 1006PhL)</name>
    <name type="common">Mucormycosis agent</name>
    <name type="synonym">Calyptromyces circinelloides</name>
    <dbReference type="NCBI Taxonomy" id="1220926"/>
    <lineage>
        <taxon>Eukaryota</taxon>
        <taxon>Fungi</taxon>
        <taxon>Fungi incertae sedis</taxon>
        <taxon>Mucoromycota</taxon>
        <taxon>Mucoromycotina</taxon>
        <taxon>Mucoromycetes</taxon>
        <taxon>Mucorales</taxon>
        <taxon>Mucorineae</taxon>
        <taxon>Mucoraceae</taxon>
        <taxon>Mucor</taxon>
    </lineage>
</organism>
<dbReference type="AlphaFoldDB" id="S2IV19"/>
<reference evidence="2" key="1">
    <citation type="submission" date="2013-05" db="EMBL/GenBank/DDBJ databases">
        <title>The Genome sequence of Mucor circinelloides f. circinelloides 1006PhL.</title>
        <authorList>
            <consortium name="The Broad Institute Genomics Platform"/>
            <person name="Cuomo C."/>
            <person name="Earl A."/>
            <person name="Findley K."/>
            <person name="Lee S.C."/>
            <person name="Walker B."/>
            <person name="Young S."/>
            <person name="Zeng Q."/>
            <person name="Gargeya S."/>
            <person name="Fitzgerald M."/>
            <person name="Haas B."/>
            <person name="Abouelleil A."/>
            <person name="Allen A.W."/>
            <person name="Alvarado L."/>
            <person name="Arachchi H.M."/>
            <person name="Berlin A.M."/>
            <person name="Chapman S.B."/>
            <person name="Gainer-Dewar J."/>
            <person name="Goldberg J."/>
            <person name="Griggs A."/>
            <person name="Gujja S."/>
            <person name="Hansen M."/>
            <person name="Howarth C."/>
            <person name="Imamovic A."/>
            <person name="Ireland A."/>
            <person name="Larimer J."/>
            <person name="McCowan C."/>
            <person name="Murphy C."/>
            <person name="Pearson M."/>
            <person name="Poon T.W."/>
            <person name="Priest M."/>
            <person name="Roberts A."/>
            <person name="Saif S."/>
            <person name="Shea T."/>
            <person name="Sisk P."/>
            <person name="Sykes S."/>
            <person name="Wortman J."/>
            <person name="Nusbaum C."/>
            <person name="Birren B."/>
        </authorList>
    </citation>
    <scope>NUCLEOTIDE SEQUENCE [LARGE SCALE GENOMIC DNA]</scope>
    <source>
        <strain evidence="2">1006PhL</strain>
    </source>
</reference>
<keyword evidence="2" id="KW-1185">Reference proteome</keyword>
<evidence type="ECO:0000313" key="1">
    <source>
        <dbReference type="EMBL" id="EPB81139.1"/>
    </source>
</evidence>
<dbReference type="Proteomes" id="UP000014254">
    <property type="component" value="Unassembled WGS sequence"/>
</dbReference>
<dbReference type="EMBL" id="KE124207">
    <property type="protein sequence ID" value="EPB81139.1"/>
    <property type="molecule type" value="Genomic_DNA"/>
</dbReference>
<protein>
    <submittedName>
        <fullName evidence="1">Uncharacterized protein</fullName>
    </submittedName>
</protein>
<accession>S2IV19</accession>
<name>S2IV19_MUCC1</name>